<evidence type="ECO:0000313" key="3">
    <source>
        <dbReference type="EMBL" id="MEV4292592.1"/>
    </source>
</evidence>
<reference evidence="3 4" key="1">
    <citation type="submission" date="2024-06" db="EMBL/GenBank/DDBJ databases">
        <title>The Natural Products Discovery Center: Release of the First 8490 Sequenced Strains for Exploring Actinobacteria Biosynthetic Diversity.</title>
        <authorList>
            <person name="Kalkreuter E."/>
            <person name="Kautsar S.A."/>
            <person name="Yang D."/>
            <person name="Bader C.D."/>
            <person name="Teijaro C.N."/>
            <person name="Fluegel L."/>
            <person name="Davis C.M."/>
            <person name="Simpson J.R."/>
            <person name="Lauterbach L."/>
            <person name="Steele A.D."/>
            <person name="Gui C."/>
            <person name="Meng S."/>
            <person name="Li G."/>
            <person name="Viehrig K."/>
            <person name="Ye F."/>
            <person name="Su P."/>
            <person name="Kiefer A.F."/>
            <person name="Nichols A."/>
            <person name="Cepeda A.J."/>
            <person name="Yan W."/>
            <person name="Fan B."/>
            <person name="Jiang Y."/>
            <person name="Adhikari A."/>
            <person name="Zheng C.-J."/>
            <person name="Schuster L."/>
            <person name="Cowan T.M."/>
            <person name="Smanski M.J."/>
            <person name="Chevrette M.G."/>
            <person name="De Carvalho L.P.S."/>
            <person name="Shen B."/>
        </authorList>
    </citation>
    <scope>NUCLEOTIDE SEQUENCE [LARGE SCALE GENOMIC DNA]</scope>
    <source>
        <strain evidence="3 4">NPDC049574</strain>
    </source>
</reference>
<accession>A0ABV3HJ64</accession>
<evidence type="ECO:0000256" key="1">
    <source>
        <dbReference type="SAM" id="MobiDB-lite"/>
    </source>
</evidence>
<name>A0ABV3HJ64_9ACTN</name>
<feature type="signal peptide" evidence="2">
    <location>
        <begin position="1"/>
        <end position="27"/>
    </location>
</feature>
<keyword evidence="4" id="KW-1185">Reference proteome</keyword>
<keyword evidence="2" id="KW-0732">Signal</keyword>
<organism evidence="3 4">
    <name type="scientific">Nonomuraea bangladeshensis</name>
    <dbReference type="NCBI Taxonomy" id="404385"/>
    <lineage>
        <taxon>Bacteria</taxon>
        <taxon>Bacillati</taxon>
        <taxon>Actinomycetota</taxon>
        <taxon>Actinomycetes</taxon>
        <taxon>Streptosporangiales</taxon>
        <taxon>Streptosporangiaceae</taxon>
        <taxon>Nonomuraea</taxon>
    </lineage>
</organism>
<evidence type="ECO:0000313" key="4">
    <source>
        <dbReference type="Proteomes" id="UP001552427"/>
    </source>
</evidence>
<dbReference type="Proteomes" id="UP001552427">
    <property type="component" value="Unassembled WGS sequence"/>
</dbReference>
<sequence length="164" mass="17515">MVIVVIAAAVAALVPVLSLSSSETSMAITPAPAASQQAGDQEEEDGERVAPGTAWSLQLDETERRNLVEAARRAGASVAVGVVAIGTIYYGAVYGQTEAQDNFYAIAITDRIHFWSRQGDNEWRYEGEFQTAGCIPPVPLPLYTEWGLSLSTERPTGQPSCPVS</sequence>
<dbReference type="EMBL" id="JBFARM010000019">
    <property type="protein sequence ID" value="MEV4292592.1"/>
    <property type="molecule type" value="Genomic_DNA"/>
</dbReference>
<feature type="chain" id="PRO_5046200332" evidence="2">
    <location>
        <begin position="28"/>
        <end position="164"/>
    </location>
</feature>
<feature type="region of interest" description="Disordered" evidence="1">
    <location>
        <begin position="29"/>
        <end position="49"/>
    </location>
</feature>
<protein>
    <submittedName>
        <fullName evidence="3">Uncharacterized protein</fullName>
    </submittedName>
</protein>
<feature type="compositionally biased region" description="Low complexity" evidence="1">
    <location>
        <begin position="29"/>
        <end position="39"/>
    </location>
</feature>
<comment type="caution">
    <text evidence="3">The sequence shown here is derived from an EMBL/GenBank/DDBJ whole genome shotgun (WGS) entry which is preliminary data.</text>
</comment>
<gene>
    <name evidence="3" type="ORF">AB0K40_44395</name>
</gene>
<proteinExistence type="predicted"/>
<dbReference type="RefSeq" id="WP_364462912.1">
    <property type="nucleotide sequence ID" value="NZ_JBFARM010000019.1"/>
</dbReference>
<evidence type="ECO:0000256" key="2">
    <source>
        <dbReference type="SAM" id="SignalP"/>
    </source>
</evidence>